<gene>
    <name evidence="1" type="ORF">HGMM_F46A05C07</name>
</gene>
<name>H5SLD2_9ZZZZ</name>
<organism evidence="1">
    <name type="scientific">uncultured prokaryote</name>
    <dbReference type="NCBI Taxonomy" id="198431"/>
    <lineage>
        <taxon>unclassified sequences</taxon>
        <taxon>environmental samples</taxon>
    </lineage>
</organism>
<protein>
    <submittedName>
        <fullName evidence="1">Uncharacterized protein</fullName>
    </submittedName>
</protein>
<accession>H5SLD2</accession>
<sequence>MRVREVPGDMDPEEARRTVEEGLRILARIIARAHLRSLGLLPGSQDGQSLAPRHGGCCQRGPGLQGRGAVISGGATGCRALLQSSVAKR</sequence>
<proteinExistence type="predicted"/>
<dbReference type="EMBL" id="AP011763">
    <property type="protein sequence ID" value="BAL56968.1"/>
    <property type="molecule type" value="Genomic_DNA"/>
</dbReference>
<reference evidence="1" key="1">
    <citation type="journal article" date="2005" name="Environ. Microbiol.">
        <title>Genetic and functional properties of uncultivated thermophilic crenarchaeotes from a subsurface gold mine as revealed by analysis of genome fragments.</title>
        <authorList>
            <person name="Nunoura T."/>
            <person name="Hirayama H."/>
            <person name="Takami H."/>
            <person name="Oida H."/>
            <person name="Nishi S."/>
            <person name="Shimamura S."/>
            <person name="Suzuki Y."/>
            <person name="Inagaki F."/>
            <person name="Takai K."/>
            <person name="Nealson K.H."/>
            <person name="Horikoshi K."/>
        </authorList>
    </citation>
    <scope>NUCLEOTIDE SEQUENCE</scope>
</reference>
<evidence type="ECO:0000313" key="1">
    <source>
        <dbReference type="EMBL" id="BAL56968.1"/>
    </source>
</evidence>
<dbReference type="AlphaFoldDB" id="H5SLD2"/>
<reference evidence="1" key="2">
    <citation type="journal article" date="2012" name="PLoS ONE">
        <title>A Deeply Branching Thermophilic Bacterium with an Ancient Acetyl-CoA Pathway Dominates a Subsurface Ecosystem.</title>
        <authorList>
            <person name="Takami H."/>
            <person name="Noguchi H."/>
            <person name="Takaki Y."/>
            <person name="Uchiyama I."/>
            <person name="Toyoda A."/>
            <person name="Nishi S."/>
            <person name="Chee G.-J."/>
            <person name="Arai W."/>
            <person name="Nunoura T."/>
            <person name="Itoh T."/>
            <person name="Hattori M."/>
            <person name="Takai K."/>
        </authorList>
    </citation>
    <scope>NUCLEOTIDE SEQUENCE</scope>
</reference>